<dbReference type="InterPro" id="IPR036909">
    <property type="entry name" value="Cyt_c-like_dom_sf"/>
</dbReference>
<evidence type="ECO:0000256" key="4">
    <source>
        <dbReference type="ARBA" id="ARBA00022982"/>
    </source>
</evidence>
<dbReference type="Gene3D" id="1.10.760.10">
    <property type="entry name" value="Cytochrome c-like domain"/>
    <property type="match status" value="1"/>
</dbReference>
<evidence type="ECO:0000256" key="7">
    <source>
        <dbReference type="SAM" id="MobiDB-lite"/>
    </source>
</evidence>
<keyword evidence="10" id="KW-1185">Reference proteome</keyword>
<dbReference type="PANTHER" id="PTHR33751:SF9">
    <property type="entry name" value="CYTOCHROME C4"/>
    <property type="match status" value="1"/>
</dbReference>
<evidence type="ECO:0000313" key="9">
    <source>
        <dbReference type="EMBL" id="RJT30450.1"/>
    </source>
</evidence>
<evidence type="ECO:0000256" key="6">
    <source>
        <dbReference type="PROSITE-ProRule" id="PRU00433"/>
    </source>
</evidence>
<dbReference type="GO" id="GO:0020037">
    <property type="term" value="F:heme binding"/>
    <property type="evidence" value="ECO:0007669"/>
    <property type="project" value="InterPro"/>
</dbReference>
<keyword evidence="5 6" id="KW-0408">Iron</keyword>
<evidence type="ECO:0000256" key="1">
    <source>
        <dbReference type="ARBA" id="ARBA00022448"/>
    </source>
</evidence>
<organism evidence="9 10">
    <name type="scientific">Mesorhizobium waimense</name>
    <dbReference type="NCBI Taxonomy" id="1300307"/>
    <lineage>
        <taxon>Bacteria</taxon>
        <taxon>Pseudomonadati</taxon>
        <taxon>Pseudomonadota</taxon>
        <taxon>Alphaproteobacteria</taxon>
        <taxon>Hyphomicrobiales</taxon>
        <taxon>Phyllobacteriaceae</taxon>
        <taxon>Mesorhizobium</taxon>
    </lineage>
</organism>
<accession>A0A3A5K4X4</accession>
<keyword evidence="4" id="KW-0249">Electron transport</keyword>
<dbReference type="PANTHER" id="PTHR33751">
    <property type="entry name" value="CBB3-TYPE CYTOCHROME C OXIDASE SUBUNIT FIXP"/>
    <property type="match status" value="1"/>
</dbReference>
<dbReference type="InterPro" id="IPR050597">
    <property type="entry name" value="Cytochrome_c_Oxidase_Subunit"/>
</dbReference>
<feature type="region of interest" description="Disordered" evidence="7">
    <location>
        <begin position="1"/>
        <end position="22"/>
    </location>
</feature>
<dbReference type="Proteomes" id="UP000272706">
    <property type="component" value="Unassembled WGS sequence"/>
</dbReference>
<evidence type="ECO:0000259" key="8">
    <source>
        <dbReference type="PROSITE" id="PS51007"/>
    </source>
</evidence>
<keyword evidence="1" id="KW-0813">Transport</keyword>
<feature type="domain" description="Cytochrome c" evidence="8">
    <location>
        <begin position="71"/>
        <end position="160"/>
    </location>
</feature>
<dbReference type="AlphaFoldDB" id="A0A3A5K4X4"/>
<dbReference type="GO" id="GO:0009055">
    <property type="term" value="F:electron transfer activity"/>
    <property type="evidence" value="ECO:0007669"/>
    <property type="project" value="InterPro"/>
</dbReference>
<dbReference type="InterPro" id="IPR009056">
    <property type="entry name" value="Cyt_c-like_dom"/>
</dbReference>
<evidence type="ECO:0000313" key="10">
    <source>
        <dbReference type="Proteomes" id="UP000272706"/>
    </source>
</evidence>
<comment type="caution">
    <text evidence="9">The sequence shown here is derived from an EMBL/GenBank/DDBJ whole genome shotgun (WGS) entry which is preliminary data.</text>
</comment>
<dbReference type="Pfam" id="PF00034">
    <property type="entry name" value="Cytochrom_C"/>
    <property type="match status" value="1"/>
</dbReference>
<reference evidence="9 10" key="1">
    <citation type="submission" date="2018-09" db="EMBL/GenBank/DDBJ databases">
        <title>Mesorhizobium carmichaelinearum sp. nov. isolated from Carmichaelinea spp. root nodules in New Zealand.</title>
        <authorList>
            <person name="De Meyer S.E."/>
        </authorList>
    </citation>
    <scope>NUCLEOTIDE SEQUENCE [LARGE SCALE GENOMIC DNA]</scope>
    <source>
        <strain evidence="9 10">ICMP19557</strain>
    </source>
</reference>
<dbReference type="PROSITE" id="PS51007">
    <property type="entry name" value="CYTC"/>
    <property type="match status" value="1"/>
</dbReference>
<gene>
    <name evidence="9" type="ORF">D3227_30300</name>
</gene>
<evidence type="ECO:0000256" key="5">
    <source>
        <dbReference type="ARBA" id="ARBA00023004"/>
    </source>
</evidence>
<keyword evidence="3 6" id="KW-0479">Metal-binding</keyword>
<name>A0A3A5K4X4_9HYPH</name>
<evidence type="ECO:0000256" key="3">
    <source>
        <dbReference type="ARBA" id="ARBA00022723"/>
    </source>
</evidence>
<dbReference type="OrthoDB" id="9773456at2"/>
<dbReference type="EMBL" id="QZWZ01000035">
    <property type="protein sequence ID" value="RJT30450.1"/>
    <property type="molecule type" value="Genomic_DNA"/>
</dbReference>
<proteinExistence type="predicted"/>
<dbReference type="SUPFAM" id="SSF46626">
    <property type="entry name" value="Cytochrome c"/>
    <property type="match status" value="1"/>
</dbReference>
<protein>
    <recommendedName>
        <fullName evidence="8">Cytochrome c domain-containing protein</fullName>
    </recommendedName>
</protein>
<sequence>MLLVSSTTISDPSGDSPSGKCTARETKLAGWRGFHQSPFAATAVDPALLCDLARHFSALPAPVVSTQPDPALIARGEEIARRGNPERDVPACLGCHGRPDRNPIFPQLSGLPAQYIATRLALFRAQRRGGTRFAHLMHNAAKNLSDKDIAALASYFGQIPRPAATAMP</sequence>
<dbReference type="GO" id="GO:0046872">
    <property type="term" value="F:metal ion binding"/>
    <property type="evidence" value="ECO:0007669"/>
    <property type="project" value="UniProtKB-KW"/>
</dbReference>
<keyword evidence="2 6" id="KW-0349">Heme</keyword>
<feature type="compositionally biased region" description="Polar residues" evidence="7">
    <location>
        <begin position="1"/>
        <end position="16"/>
    </location>
</feature>
<evidence type="ECO:0000256" key="2">
    <source>
        <dbReference type="ARBA" id="ARBA00022617"/>
    </source>
</evidence>